<keyword evidence="1" id="KW-0812">Transmembrane</keyword>
<dbReference type="EMBL" id="HBUF01615025">
    <property type="protein sequence ID" value="CAG6779672.1"/>
    <property type="molecule type" value="Transcribed_RNA"/>
</dbReference>
<sequence>MVPKGISSALFRLSTQARKVPLCYYANSVLIVMGFFSSFRSYTNLSYRGLIPARVGFFSRGKIRSRNDWLSPFLSILLFSISGTIRPFKLKFPLSKNWTRIRTREKNCSNRLQH</sequence>
<dbReference type="EMBL" id="HBUF01615024">
    <property type="protein sequence ID" value="CAG6779667.1"/>
    <property type="molecule type" value="Transcribed_RNA"/>
</dbReference>
<dbReference type="EMBL" id="HBUF01615027">
    <property type="protein sequence ID" value="CAG6779682.1"/>
    <property type="molecule type" value="Transcribed_RNA"/>
</dbReference>
<evidence type="ECO:0000313" key="2">
    <source>
        <dbReference type="EMBL" id="CAG6779677.1"/>
    </source>
</evidence>
<reference evidence="2" key="1">
    <citation type="submission" date="2021-05" db="EMBL/GenBank/DDBJ databases">
        <authorList>
            <person name="Alioto T."/>
            <person name="Alioto T."/>
            <person name="Gomez Garrido J."/>
        </authorList>
    </citation>
    <scope>NUCLEOTIDE SEQUENCE</scope>
</reference>
<proteinExistence type="predicted"/>
<accession>A0A8D9BB15</accession>
<dbReference type="EMBL" id="HBUF01615026">
    <property type="protein sequence ID" value="CAG6779677.1"/>
    <property type="molecule type" value="Transcribed_RNA"/>
</dbReference>
<organism evidence="2">
    <name type="scientific">Cacopsylla melanoneura</name>
    <dbReference type="NCBI Taxonomy" id="428564"/>
    <lineage>
        <taxon>Eukaryota</taxon>
        <taxon>Metazoa</taxon>
        <taxon>Ecdysozoa</taxon>
        <taxon>Arthropoda</taxon>
        <taxon>Hexapoda</taxon>
        <taxon>Insecta</taxon>
        <taxon>Pterygota</taxon>
        <taxon>Neoptera</taxon>
        <taxon>Paraneoptera</taxon>
        <taxon>Hemiptera</taxon>
        <taxon>Sternorrhyncha</taxon>
        <taxon>Psylloidea</taxon>
        <taxon>Psyllidae</taxon>
        <taxon>Psyllinae</taxon>
        <taxon>Cacopsylla</taxon>
    </lineage>
</organism>
<feature type="transmembrane region" description="Helical" evidence="1">
    <location>
        <begin position="69"/>
        <end position="88"/>
    </location>
</feature>
<dbReference type="AlphaFoldDB" id="A0A8D9BB15"/>
<name>A0A8D9BB15_9HEMI</name>
<dbReference type="EMBL" id="HBUF01615023">
    <property type="protein sequence ID" value="CAG6779662.1"/>
    <property type="molecule type" value="Transcribed_RNA"/>
</dbReference>
<keyword evidence="1" id="KW-1133">Transmembrane helix</keyword>
<keyword evidence="1" id="KW-0472">Membrane</keyword>
<dbReference type="EMBL" id="HBUF01615022">
    <property type="protein sequence ID" value="CAG6779658.1"/>
    <property type="molecule type" value="Transcribed_RNA"/>
</dbReference>
<evidence type="ECO:0000256" key="1">
    <source>
        <dbReference type="SAM" id="Phobius"/>
    </source>
</evidence>
<dbReference type="EMBL" id="HBUF01615021">
    <property type="protein sequence ID" value="CAG6779652.1"/>
    <property type="molecule type" value="Transcribed_RNA"/>
</dbReference>
<feature type="transmembrane region" description="Helical" evidence="1">
    <location>
        <begin position="21"/>
        <end position="39"/>
    </location>
</feature>
<protein>
    <submittedName>
        <fullName evidence="2">Uncharacterized protein</fullName>
    </submittedName>
</protein>